<feature type="region of interest" description="Disordered" evidence="1">
    <location>
        <begin position="1"/>
        <end position="41"/>
    </location>
</feature>
<keyword evidence="4" id="KW-0614">Plasmid</keyword>
<dbReference type="EMBL" id="JF274992">
    <property type="protein sequence ID" value="AEX00883.1"/>
    <property type="molecule type" value="Genomic_DNA"/>
</dbReference>
<organism evidence="4">
    <name type="scientific">Salmonella typhimurium</name>
    <dbReference type="NCBI Taxonomy" id="90371"/>
    <lineage>
        <taxon>Bacteria</taxon>
        <taxon>Pseudomonadati</taxon>
        <taxon>Pseudomonadota</taxon>
        <taxon>Gammaproteobacteria</taxon>
        <taxon>Enterobacterales</taxon>
        <taxon>Enterobacteriaceae</taxon>
        <taxon>Salmonella</taxon>
    </lineage>
</organism>
<evidence type="ECO:0000313" key="2">
    <source>
        <dbReference type="EMBL" id="AEX00742.1"/>
    </source>
</evidence>
<geneLocation type="plasmid" evidence="2">
    <name>pSal6919a</name>
</geneLocation>
<dbReference type="EMBL" id="JF274991">
    <property type="protein sequence ID" value="AEX00742.1"/>
    <property type="molecule type" value="Genomic_DNA"/>
</dbReference>
<geneLocation type="plasmid" evidence="5">
    <name>pYT2</name>
</geneLocation>
<sequence length="147" mass="16253">MDARAQGKPQPDAHGRRELKGETVKPERSNDRKIAADVKEGPGDRRVHFTLVSTTARLRWMHGTARTRHRTVRVENHKATAGRPEPGECGAEKATSFCLFCLSSPASSQSPAEKLKKEKETSPSLFFLVTVYSLSFTAHSLFNGCCL</sequence>
<evidence type="ECO:0000313" key="4">
    <source>
        <dbReference type="EMBL" id="BAJ15360.1"/>
    </source>
</evidence>
<reference evidence="2" key="1">
    <citation type="submission" date="2011-01" db="EMBL/GenBank/DDBJ databases">
        <title>Hitchhiking as a natural way of spreading antibiotic resistance and virulence genes from Salmonella enterica.</title>
        <authorList>
            <person name="Krol J.E."/>
            <person name="Orfe L.H."/>
            <person name="Sota M."/>
            <person name="Rogers L.M."/>
            <person name="Top E.M."/>
            <person name="Call D.R."/>
        </authorList>
    </citation>
    <scope>NUCLEOTIDE SEQUENCE</scope>
    <source>
        <strain evidence="3">8934</strain>
        <plasmid evidence="2">pSal6919a</plasmid>
        <plasmid evidence="3">pSal8934b</plasmid>
    </source>
</reference>
<accession>E0D8E5</accession>
<dbReference type="EMBL" id="AB605179">
    <property type="protein sequence ID" value="BAL48723.1"/>
    <property type="molecule type" value="Genomic_DNA"/>
</dbReference>
<geneLocation type="plasmid" evidence="3">
    <name>pSal8934b</name>
</geneLocation>
<gene>
    <name evidence="2" type="ORF">p6919o054</name>
    <name evidence="3" type="ORF">p8934bo054</name>
</gene>
<dbReference type="AlphaFoldDB" id="E0D8E5"/>
<evidence type="ECO:0000256" key="1">
    <source>
        <dbReference type="SAM" id="MobiDB-lite"/>
    </source>
</evidence>
<proteinExistence type="predicted"/>
<geneLocation type="plasmid" evidence="4">
    <name>pYT1</name>
</geneLocation>
<evidence type="ECO:0000313" key="5">
    <source>
        <dbReference type="EMBL" id="BAL48723.1"/>
    </source>
</evidence>
<name>E0D8E5_SALTM</name>
<evidence type="ECO:0000313" key="3">
    <source>
        <dbReference type="EMBL" id="AEX00883.1"/>
    </source>
</evidence>
<dbReference type="EMBL" id="AB576781">
    <property type="protein sequence ID" value="BAJ15360.1"/>
    <property type="molecule type" value="Genomic_DNA"/>
</dbReference>
<reference evidence="4" key="2">
    <citation type="journal article" date="2013" name="PLoS ONE">
        <title>Complete Nucleotide Sequences of Virulence-Resistance Plasmids Carried by Emerging Multidrug-Resistant Salmonella enterica Serovar Typhimurium Isolated from Cattle in Hokkaido, Japan.</title>
        <authorList>
            <person name="Tamamura Y."/>
            <person name="Tanaka K."/>
            <person name="Akiba M."/>
            <person name="Kanno T."/>
            <person name="Hatama S."/>
            <person name="Ishihara R."/>
            <person name="Uchida I."/>
        </authorList>
    </citation>
    <scope>NUCLEOTIDE SEQUENCE</scope>
    <source>
        <plasmid evidence="4">pYT1</plasmid>
        <plasmid evidence="5">pYT2</plasmid>
    </source>
</reference>
<protein>
    <submittedName>
        <fullName evidence="4">Uncharacterized protein</fullName>
    </submittedName>
</protein>